<reference evidence="2" key="1">
    <citation type="submission" date="2023-07" db="EMBL/GenBank/DDBJ databases">
        <authorList>
            <consortium name="AG Swart"/>
            <person name="Singh M."/>
            <person name="Singh A."/>
            <person name="Seah K."/>
            <person name="Emmerich C."/>
        </authorList>
    </citation>
    <scope>NUCLEOTIDE SEQUENCE</scope>
    <source>
        <strain evidence="2">DP1</strain>
    </source>
</reference>
<dbReference type="Pfam" id="PF02493">
    <property type="entry name" value="MORN"/>
    <property type="match status" value="4"/>
</dbReference>
<accession>A0AAD1XYK1</accession>
<comment type="caution">
    <text evidence="2">The sequence shown here is derived from an EMBL/GenBank/DDBJ whole genome shotgun (WGS) entry which is preliminary data.</text>
</comment>
<dbReference type="AlphaFoldDB" id="A0AAD1XYK1"/>
<dbReference type="SUPFAM" id="SSF82185">
    <property type="entry name" value="Histone H3 K4-specific methyltransferase SET7/9 N-terminal domain"/>
    <property type="match status" value="2"/>
</dbReference>
<keyword evidence="3" id="KW-1185">Reference proteome</keyword>
<dbReference type="PANTHER" id="PTHR23084">
    <property type="entry name" value="PHOSPHATIDYLINOSITOL-4-PHOSPHATE 5-KINASE RELATED"/>
    <property type="match status" value="1"/>
</dbReference>
<dbReference type="PANTHER" id="PTHR23084:SF179">
    <property type="entry name" value="OS10G0565000 PROTEIN"/>
    <property type="match status" value="1"/>
</dbReference>
<dbReference type="SMART" id="SM00698">
    <property type="entry name" value="MORN"/>
    <property type="match status" value="1"/>
</dbReference>
<evidence type="ECO:0000313" key="2">
    <source>
        <dbReference type="EMBL" id="CAI2381836.1"/>
    </source>
</evidence>
<dbReference type="Proteomes" id="UP001295684">
    <property type="component" value="Unassembled WGS sequence"/>
</dbReference>
<organism evidence="2 3">
    <name type="scientific">Euplotes crassus</name>
    <dbReference type="NCBI Taxonomy" id="5936"/>
    <lineage>
        <taxon>Eukaryota</taxon>
        <taxon>Sar</taxon>
        <taxon>Alveolata</taxon>
        <taxon>Ciliophora</taxon>
        <taxon>Intramacronucleata</taxon>
        <taxon>Spirotrichea</taxon>
        <taxon>Hypotrichia</taxon>
        <taxon>Euplotida</taxon>
        <taxon>Euplotidae</taxon>
        <taxon>Moneuplotes</taxon>
    </lineage>
</organism>
<dbReference type="EMBL" id="CAMPGE010023964">
    <property type="protein sequence ID" value="CAI2381836.1"/>
    <property type="molecule type" value="Genomic_DNA"/>
</dbReference>
<keyword evidence="1" id="KW-0677">Repeat</keyword>
<protein>
    <submittedName>
        <fullName evidence="2">Uncharacterized protein</fullName>
    </submittedName>
</protein>
<gene>
    <name evidence="2" type="ORF">ECRASSUSDP1_LOCUS23302</name>
</gene>
<evidence type="ECO:0000313" key="3">
    <source>
        <dbReference type="Proteomes" id="UP001295684"/>
    </source>
</evidence>
<sequence>MSRKSGSLVSKTTAEIIKEDGTYIGEIDKENKSIPHGEGKLQHRYGKGYYARKFKNGYKDGKGYFKWNNGDTFSGTWKGGRIYGYGETSDMIKRKAQELTLGKTSALTQENSKMIKCMKGTFSWPDGDKYEGLWEKDEMHGKGVLIYKDKSRPDEEQEYCHGKLVQK</sequence>
<dbReference type="Gene3D" id="2.20.110.10">
    <property type="entry name" value="Histone H3 K4-specific methyltransferase SET7/9 N-terminal domain"/>
    <property type="match status" value="1"/>
</dbReference>
<evidence type="ECO:0000256" key="1">
    <source>
        <dbReference type="ARBA" id="ARBA00022737"/>
    </source>
</evidence>
<name>A0AAD1XYK1_EUPCR</name>
<dbReference type="InterPro" id="IPR003409">
    <property type="entry name" value="MORN"/>
</dbReference>
<proteinExistence type="predicted"/>